<dbReference type="InterPro" id="IPR014710">
    <property type="entry name" value="RmlC-like_jellyroll"/>
</dbReference>
<dbReference type="EMBL" id="QGTJ01000013">
    <property type="protein sequence ID" value="PWV58845.1"/>
    <property type="molecule type" value="Genomic_DNA"/>
</dbReference>
<comment type="caution">
    <text evidence="2">The sequence shown here is derived from an EMBL/GenBank/DDBJ whole genome shotgun (WGS) entry which is preliminary data.</text>
</comment>
<dbReference type="InterPro" id="IPR013096">
    <property type="entry name" value="Cupin_2"/>
</dbReference>
<reference evidence="2 3" key="1">
    <citation type="submission" date="2018-05" db="EMBL/GenBank/DDBJ databases">
        <title>Genomic Encyclopedia of Type Strains, Phase IV (KMG-IV): sequencing the most valuable type-strain genomes for metagenomic binning, comparative biology and taxonomic classification.</title>
        <authorList>
            <person name="Goeker M."/>
        </authorList>
    </citation>
    <scope>NUCLEOTIDE SEQUENCE [LARGE SCALE GENOMIC DNA]</scope>
    <source>
        <strain evidence="2 3">DSM 23606</strain>
    </source>
</reference>
<keyword evidence="3" id="KW-1185">Reference proteome</keyword>
<dbReference type="Pfam" id="PF07883">
    <property type="entry name" value="Cupin_2"/>
    <property type="match status" value="1"/>
</dbReference>
<dbReference type="InterPro" id="IPR011051">
    <property type="entry name" value="RmlC_Cupin_sf"/>
</dbReference>
<dbReference type="Proteomes" id="UP000246569">
    <property type="component" value="Unassembled WGS sequence"/>
</dbReference>
<proteinExistence type="predicted"/>
<organism evidence="2 3">
    <name type="scientific">Plasticicumulans acidivorans</name>
    <dbReference type="NCBI Taxonomy" id="886464"/>
    <lineage>
        <taxon>Bacteria</taxon>
        <taxon>Pseudomonadati</taxon>
        <taxon>Pseudomonadota</taxon>
        <taxon>Gammaproteobacteria</taxon>
        <taxon>Candidatus Competibacteraceae</taxon>
        <taxon>Plasticicumulans</taxon>
    </lineage>
</organism>
<sequence>MQQGNLFTGIPAVFPQEIFETLLEQPGVRLERILSRGQVTPPGQWYDQDGDEWVLLLQGQARLAFADGSQLTMEPGDWVYIERHRRHRVEYTSAEPAAVWLGLHLRIRNPAATPG</sequence>
<protein>
    <recommendedName>
        <fullName evidence="1">Cupin type-2 domain-containing protein</fullName>
    </recommendedName>
</protein>
<accession>A0A317MQP4</accession>
<dbReference type="AlphaFoldDB" id="A0A317MQP4"/>
<dbReference type="CDD" id="cd06981">
    <property type="entry name" value="cupin_reut_a1446"/>
    <property type="match status" value="1"/>
</dbReference>
<evidence type="ECO:0000259" key="1">
    <source>
        <dbReference type="Pfam" id="PF07883"/>
    </source>
</evidence>
<gene>
    <name evidence="2" type="ORF">C7443_11326</name>
</gene>
<feature type="domain" description="Cupin type-2" evidence="1">
    <location>
        <begin position="48"/>
        <end position="99"/>
    </location>
</feature>
<evidence type="ECO:0000313" key="3">
    <source>
        <dbReference type="Proteomes" id="UP000246569"/>
    </source>
</evidence>
<dbReference type="SUPFAM" id="SSF51182">
    <property type="entry name" value="RmlC-like cupins"/>
    <property type="match status" value="1"/>
</dbReference>
<evidence type="ECO:0000313" key="2">
    <source>
        <dbReference type="EMBL" id="PWV58845.1"/>
    </source>
</evidence>
<dbReference type="RefSeq" id="WP_110020051.1">
    <property type="nucleotide sequence ID" value="NZ_QGTJ01000013.1"/>
</dbReference>
<dbReference type="Gene3D" id="2.60.120.10">
    <property type="entry name" value="Jelly Rolls"/>
    <property type="match status" value="1"/>
</dbReference>
<name>A0A317MQP4_9GAMM</name>
<dbReference type="OrthoDB" id="9798585at2"/>